<dbReference type="PROSITE" id="PS50011">
    <property type="entry name" value="PROTEIN_KINASE_DOM"/>
    <property type="match status" value="1"/>
</dbReference>
<dbReference type="VEuPathDB" id="FungiDB:B9J08_001726"/>
<reference evidence="11" key="2">
    <citation type="submission" date="2017-11" db="EMBL/GenBank/DDBJ databases">
        <title>Candida auris genome assembly and annotation.</title>
        <authorList>
            <person name="Munoz J.F."/>
            <person name="Gade L.G."/>
            <person name="Chow N.A."/>
            <person name="Litvintseva A.P."/>
            <person name="Loparev V.N."/>
            <person name="Cuomo C.A."/>
        </authorList>
    </citation>
    <scope>NUCLEOTIDE SEQUENCE</scope>
    <source>
        <strain evidence="11">B8441</strain>
    </source>
</reference>
<dbReference type="GO" id="GO:0030447">
    <property type="term" value="P:filamentous growth"/>
    <property type="evidence" value="ECO:0007669"/>
    <property type="project" value="UniProtKB-ARBA"/>
</dbReference>
<keyword evidence="5" id="KW-0418">Kinase</keyword>
<dbReference type="AlphaFoldDB" id="A0A2H0ZQ13"/>
<evidence type="ECO:0000313" key="10">
    <source>
        <dbReference type="EMBL" id="KAK8441880.1"/>
    </source>
</evidence>
<dbReference type="VEuPathDB" id="FungiDB:CJJ09_001752"/>
<feature type="region of interest" description="Disordered" evidence="8">
    <location>
        <begin position="20"/>
        <end position="218"/>
    </location>
</feature>
<feature type="compositionally biased region" description="Basic and acidic residues" evidence="8">
    <location>
        <begin position="148"/>
        <end position="160"/>
    </location>
</feature>
<dbReference type="GO" id="GO:0004674">
    <property type="term" value="F:protein serine/threonine kinase activity"/>
    <property type="evidence" value="ECO:0007669"/>
    <property type="project" value="UniProtKB-KW"/>
</dbReference>
<dbReference type="SMART" id="SM00220">
    <property type="entry name" value="S_TKc"/>
    <property type="match status" value="1"/>
</dbReference>
<gene>
    <name evidence="11" type="ORF">B9J08_001726</name>
    <name evidence="10" type="ORF">B9J08_00196</name>
</gene>
<dbReference type="InterPro" id="IPR017441">
    <property type="entry name" value="Protein_kinase_ATP_BS"/>
</dbReference>
<dbReference type="VEuPathDB" id="FungiDB:CJI97_002387"/>
<dbReference type="Pfam" id="PF00069">
    <property type="entry name" value="Pkinase"/>
    <property type="match status" value="1"/>
</dbReference>
<dbReference type="PANTHER" id="PTHR24058">
    <property type="entry name" value="DUAL SPECIFICITY PROTEIN KINASE"/>
    <property type="match status" value="1"/>
</dbReference>
<dbReference type="VEuPathDB" id="FungiDB:CJI96_0000188"/>
<dbReference type="InterPro" id="IPR000719">
    <property type="entry name" value="Prot_kinase_dom"/>
</dbReference>
<dbReference type="VEuPathDB" id="FungiDB:QG37_05287"/>
<evidence type="ECO:0000259" key="9">
    <source>
        <dbReference type="PROSITE" id="PS50011"/>
    </source>
</evidence>
<dbReference type="EMBL" id="PEKT03000001">
    <property type="protein sequence ID" value="KAK8441880.1"/>
    <property type="molecule type" value="Genomic_DNA"/>
</dbReference>
<dbReference type="OMA" id="FRGHMCI"/>
<feature type="binding site" evidence="7">
    <location>
        <position position="412"/>
    </location>
    <ligand>
        <name>ATP</name>
        <dbReference type="ChEBI" id="CHEBI:30616"/>
    </ligand>
</feature>
<dbReference type="VEuPathDB" id="FungiDB:CJJ07_001481"/>
<dbReference type="PROSITE" id="PS00107">
    <property type="entry name" value="PROTEIN_KINASE_ATP"/>
    <property type="match status" value="1"/>
</dbReference>
<dbReference type="GO" id="GO:0005856">
    <property type="term" value="C:cytoskeleton"/>
    <property type="evidence" value="ECO:0007669"/>
    <property type="project" value="TreeGrafter"/>
</dbReference>
<name>A0A2H0ZQ13_CANAR</name>
<evidence type="ECO:0000256" key="8">
    <source>
        <dbReference type="SAM" id="MobiDB-lite"/>
    </source>
</evidence>
<feature type="compositionally biased region" description="Polar residues" evidence="8">
    <location>
        <begin position="135"/>
        <end position="147"/>
    </location>
</feature>
<accession>A0A5Q7YA14</accession>
<dbReference type="PROSITE" id="PS00108">
    <property type="entry name" value="PROTEIN_KINASE_ST"/>
    <property type="match status" value="1"/>
</dbReference>
<sequence>MSNISPSLDSRLASIELGVNNNVQLAKSPRSPKKTYPASLYPKSYHGSTATTPSKAPVLSTARRAQSRSLSQSKNGKDATADPSPDRKVLKPNNQVISAIENIDRKTPRKASRYSEASYSFMRDTTSSRKKSHATGKSPTTKQPQYKSQDRSVSHPEFYNKRPCMFTSTSESRSPSGQKTNATINAARKRADSSYIDEPPTRGSRRSPCKISQSASMNNVHSRLYNDAMKSVEESATRSTLPRSRISNQLSSLWRDESSTSSHSKKLPKIASLAEMYGILEAADAELFQDFHTLDPNIEANAPILPHQLDSLPSDQSASVYERGEIIRKQHVYFIPKARNKNINLNVFNSGDYKNNFGFDDVKGNYIISLNDHIDYRYEIKCTLGTGSFGNVVLCTDHKYSQPGRERKVAIKIIRNDLNWSLQAVSEIKMLKQLNQRSAKGDVNDHIINYYDHFHFRGHMCIATEVLSLNLFTFLELMSFRGVSLNILRTFATDILRGLKFIHDQKVIHCDVKPENIMIKLPPDFNANDPESIPSFIVKLIDFGSSCLEDDTTFSYIQSRFYRAPEVILGSRYSRKIDIWSLGCVLAELFTGQPILPGRSEVEQIALILELFGSPPSNFIVNEKKNLMRMARASPGNIRDPVSAEASVYGNDVKAPVDEKKIKRTLLYSLFNADGKLNQQVLSQQLIAVGKESTTHGHFKKSVKPSSKSLDVTLRLHKADEPHATSFSRFLTRIFCWNPQERPDASTLLDDAFLK</sequence>
<reference evidence="10" key="4">
    <citation type="submission" date="2024-03" db="EMBL/GenBank/DDBJ databases">
        <title>Improved genome assembly of Candida auris strain B8441 and annotation of B11205.</title>
        <authorList>
            <person name="Cauldron N.C."/>
            <person name="Shea T."/>
            <person name="Cuomo C.A."/>
        </authorList>
    </citation>
    <scope>NUCLEOTIDE SEQUENCE</scope>
    <source>
        <strain evidence="10">B8441</strain>
    </source>
</reference>
<evidence type="ECO:0000256" key="7">
    <source>
        <dbReference type="PROSITE-ProRule" id="PRU10141"/>
    </source>
</evidence>
<dbReference type="GO" id="GO:0005524">
    <property type="term" value="F:ATP binding"/>
    <property type="evidence" value="ECO:0007669"/>
    <property type="project" value="UniProtKB-UniRule"/>
</dbReference>
<accession>A0A2H0ZQ13</accession>
<keyword evidence="6 7" id="KW-0067">ATP-binding</keyword>
<evidence type="ECO:0000313" key="11">
    <source>
        <dbReference type="EMBL" id="PIS55622.1"/>
    </source>
</evidence>
<reference evidence="11 12" key="1">
    <citation type="journal article" date="2017" name="Clin. Infect. Dis.">
        <title>Simultaneous emergence of multidrug-resistant Candida auris on 3 continents confirmed by whole-genome sequencing and epidemiological analyses.</title>
        <authorList>
            <person name="Lockhart S.R."/>
            <person name="Etienne K.A."/>
            <person name="Vallabhaneni S."/>
            <person name="Farooqi J."/>
            <person name="Chowdhary A."/>
            <person name="Govender N.P."/>
            <person name="Colombo A.L."/>
            <person name="Calvo B."/>
            <person name="Cuomo C.A."/>
            <person name="Desjardins C.A."/>
            <person name="Berkow E.L."/>
            <person name="Castanheira M."/>
            <person name="Magobo R.E."/>
            <person name="Jabeen K."/>
            <person name="Asghar R.J."/>
            <person name="Meis J.F."/>
            <person name="Jackson B."/>
            <person name="Chiller T."/>
            <person name="Litvintseva A.P."/>
        </authorList>
    </citation>
    <scope>NUCLEOTIDE SEQUENCE [LARGE SCALE GENOMIC DNA]</scope>
    <source>
        <strain evidence="11 12">B8441</strain>
    </source>
</reference>
<dbReference type="Gene3D" id="3.30.200.20">
    <property type="entry name" value="Phosphorylase Kinase, domain 1"/>
    <property type="match status" value="1"/>
</dbReference>
<dbReference type="PANTHER" id="PTHR24058:SF22">
    <property type="entry name" value="DUAL SPECIFICITY TYROSINE-PHOSPHORYLATION-REGULATED KINASE 4"/>
    <property type="match status" value="1"/>
</dbReference>
<keyword evidence="4 7" id="KW-0547">Nucleotide-binding</keyword>
<feature type="compositionally biased region" description="Polar residues" evidence="8">
    <location>
        <begin position="166"/>
        <end position="184"/>
    </location>
</feature>
<dbReference type="GO" id="GO:0005737">
    <property type="term" value="C:cytoplasm"/>
    <property type="evidence" value="ECO:0007669"/>
    <property type="project" value="TreeGrafter"/>
</dbReference>
<evidence type="ECO:0000256" key="2">
    <source>
        <dbReference type="ARBA" id="ARBA00022527"/>
    </source>
</evidence>
<evidence type="ECO:0000256" key="6">
    <source>
        <dbReference type="ARBA" id="ARBA00022840"/>
    </source>
</evidence>
<evidence type="ECO:0000256" key="5">
    <source>
        <dbReference type="ARBA" id="ARBA00022777"/>
    </source>
</evidence>
<dbReference type="Gene3D" id="1.10.510.10">
    <property type="entry name" value="Transferase(Phosphotransferase) domain 1"/>
    <property type="match status" value="1"/>
</dbReference>
<dbReference type="InterPro" id="IPR011009">
    <property type="entry name" value="Kinase-like_dom_sf"/>
</dbReference>
<dbReference type="Proteomes" id="UP000230249">
    <property type="component" value="Unassembled WGS sequence"/>
</dbReference>
<reference evidence="10 12" key="3">
    <citation type="journal article" date="2018" name="Nat. Commun.">
        <title>Genomic insights into multidrug-resistance, mating and virulence in Candida auris and related emerging species.</title>
        <authorList>
            <person name="Munoz J.F."/>
            <person name="Gade L."/>
            <person name="Chow N.A."/>
            <person name="Loparev V.N."/>
            <person name="Juieng P."/>
            <person name="Berkow E.L."/>
            <person name="Farrer R.A."/>
            <person name="Litvintseva A.P."/>
            <person name="Cuomo C.A."/>
        </authorList>
    </citation>
    <scope>GENOME REANNOTATION</scope>
    <source>
        <strain evidence="10 12">B8441</strain>
    </source>
</reference>
<feature type="compositionally biased region" description="Low complexity" evidence="8">
    <location>
        <begin position="59"/>
        <end position="73"/>
    </location>
</feature>
<evidence type="ECO:0000256" key="1">
    <source>
        <dbReference type="ARBA" id="ARBA00008867"/>
    </source>
</evidence>
<organism evidence="11">
    <name type="scientific">Candidozyma auris</name>
    <name type="common">Yeast</name>
    <name type="synonym">Candida auris</name>
    <dbReference type="NCBI Taxonomy" id="498019"/>
    <lineage>
        <taxon>Eukaryota</taxon>
        <taxon>Fungi</taxon>
        <taxon>Dikarya</taxon>
        <taxon>Ascomycota</taxon>
        <taxon>Saccharomycotina</taxon>
        <taxon>Pichiomycetes</taxon>
        <taxon>Metschnikowiaceae</taxon>
        <taxon>Candidozyma</taxon>
    </lineage>
</organism>
<feature type="domain" description="Protein kinase" evidence="9">
    <location>
        <begin position="378"/>
        <end position="754"/>
    </location>
</feature>
<feature type="compositionally biased region" description="Basic and acidic residues" evidence="8">
    <location>
        <begin position="75"/>
        <end position="89"/>
    </location>
</feature>
<proteinExistence type="inferred from homology"/>
<dbReference type="EMBL" id="PEKT02000004">
    <property type="protein sequence ID" value="PIS55622.1"/>
    <property type="molecule type" value="Genomic_DNA"/>
</dbReference>
<dbReference type="InterPro" id="IPR050494">
    <property type="entry name" value="Ser_Thr_dual-spec_kinase"/>
</dbReference>
<dbReference type="STRING" id="498019.A0A2H0ZQ13"/>
<protein>
    <recommendedName>
        <fullName evidence="9">Protein kinase domain-containing protein</fullName>
    </recommendedName>
</protein>
<evidence type="ECO:0000256" key="4">
    <source>
        <dbReference type="ARBA" id="ARBA00022741"/>
    </source>
</evidence>
<evidence type="ECO:0000256" key="3">
    <source>
        <dbReference type="ARBA" id="ARBA00022679"/>
    </source>
</evidence>
<keyword evidence="2" id="KW-0723">Serine/threonine-protein kinase</keyword>
<dbReference type="SUPFAM" id="SSF56112">
    <property type="entry name" value="Protein kinase-like (PK-like)"/>
    <property type="match status" value="1"/>
</dbReference>
<comment type="similarity">
    <text evidence="1">Belongs to the protein kinase superfamily. CMGC Ser/Thr protein kinase family. MNB/DYRK subfamily.</text>
</comment>
<dbReference type="InterPro" id="IPR008271">
    <property type="entry name" value="Ser/Thr_kinase_AS"/>
</dbReference>
<comment type="caution">
    <text evidence="11">The sequence shown here is derived from an EMBL/GenBank/DDBJ whole genome shotgun (WGS) entry which is preliminary data.</text>
</comment>
<evidence type="ECO:0000313" key="12">
    <source>
        <dbReference type="Proteomes" id="UP000230249"/>
    </source>
</evidence>
<keyword evidence="12" id="KW-1185">Reference proteome</keyword>
<keyword evidence="3" id="KW-0808">Transferase</keyword>